<sequence>MAADLATDHAERLIMAVTTWVVVADGSRARFFETPGLKLDLREIEDLVNIAPSGPALSEKDREKFAKTVADRVEQGRLHQRYQRLRFAVEPKFLGMLRKRLSEETRQMIFEEINEDLSALDAREIQAHLRRH</sequence>
<dbReference type="EMBL" id="LR699555">
    <property type="protein sequence ID" value="VVD31082.1"/>
    <property type="molecule type" value="Genomic_DNA"/>
</dbReference>
<dbReference type="Pfam" id="PF10116">
    <property type="entry name" value="Host_attach"/>
    <property type="match status" value="1"/>
</dbReference>
<keyword evidence="2" id="KW-1185">Reference proteome</keyword>
<dbReference type="InterPro" id="IPR019291">
    <property type="entry name" value="Host_attachment_protein"/>
</dbReference>
<evidence type="ECO:0000313" key="1">
    <source>
        <dbReference type="EMBL" id="VVD31082.1"/>
    </source>
</evidence>
<accession>A0A5Q4YWS4</accession>
<gene>
    <name evidence="1" type="ORF">PDMSB3_0246</name>
</gene>
<dbReference type="KEGG" id="pdio:PDMSB3_0246.2"/>
<dbReference type="Proteomes" id="UP000325811">
    <property type="component" value="Plasmid pI"/>
</dbReference>
<organism evidence="1 2">
    <name type="scientific">Paraburkholderia dioscoreae</name>
    <dbReference type="NCBI Taxonomy" id="2604047"/>
    <lineage>
        <taxon>Bacteria</taxon>
        <taxon>Pseudomonadati</taxon>
        <taxon>Pseudomonadota</taxon>
        <taxon>Betaproteobacteria</taxon>
        <taxon>Burkholderiales</taxon>
        <taxon>Burkholderiaceae</taxon>
        <taxon>Paraburkholderia</taxon>
    </lineage>
</organism>
<dbReference type="AlphaFoldDB" id="A0A5Q4YWS4"/>
<protein>
    <submittedName>
        <fullName evidence="1">Protein required for attachment to host cells</fullName>
    </submittedName>
</protein>
<evidence type="ECO:0000313" key="2">
    <source>
        <dbReference type="Proteomes" id="UP000325811"/>
    </source>
</evidence>
<dbReference type="RefSeq" id="WP_407670669.1">
    <property type="nucleotide sequence ID" value="NZ_LR699555.1"/>
</dbReference>
<name>A0A5Q4YWS4_9BURK</name>
<keyword evidence="1" id="KW-0614">Plasmid</keyword>
<geneLocation type="plasmid" evidence="1 2">
    <name>pI</name>
</geneLocation>
<reference evidence="1 2" key="1">
    <citation type="submission" date="2019-08" db="EMBL/GenBank/DDBJ databases">
        <authorList>
            <person name="Herpell B J."/>
        </authorList>
    </citation>
    <scope>NUCLEOTIDE SEQUENCE [LARGE SCALE GENOMIC DNA]</scope>
    <source>
        <strain evidence="2">Msb3</strain>
        <plasmid evidence="1 2">pI</plasmid>
    </source>
</reference>
<proteinExistence type="predicted"/>